<evidence type="ECO:0000313" key="1">
    <source>
        <dbReference type="EMBL" id="EMS46076.1"/>
    </source>
</evidence>
<proteinExistence type="predicted"/>
<accession>M7YH53</accession>
<gene>
    <name evidence="1" type="ORF">TRIUR3_27361</name>
</gene>
<name>M7YH53_TRIUA</name>
<reference evidence="1" key="1">
    <citation type="journal article" date="2013" name="Nature">
        <title>Draft genome of the wheat A-genome progenitor Triticum urartu.</title>
        <authorList>
            <person name="Ling H.Q."/>
            <person name="Zhao S."/>
            <person name="Liu D."/>
            <person name="Wang J."/>
            <person name="Sun H."/>
            <person name="Zhang C."/>
            <person name="Fan H."/>
            <person name="Li D."/>
            <person name="Dong L."/>
            <person name="Tao Y."/>
            <person name="Gao C."/>
            <person name="Wu H."/>
            <person name="Li Y."/>
            <person name="Cui Y."/>
            <person name="Guo X."/>
            <person name="Zheng S."/>
            <person name="Wang B."/>
            <person name="Yu K."/>
            <person name="Liang Q."/>
            <person name="Yang W."/>
            <person name="Lou X."/>
            <person name="Chen J."/>
            <person name="Feng M."/>
            <person name="Jian J."/>
            <person name="Zhang X."/>
            <person name="Luo G."/>
            <person name="Jiang Y."/>
            <person name="Liu J."/>
            <person name="Wang Z."/>
            <person name="Sha Y."/>
            <person name="Zhang B."/>
            <person name="Wu H."/>
            <person name="Tang D."/>
            <person name="Shen Q."/>
            <person name="Xue P."/>
            <person name="Zou S."/>
            <person name="Wang X."/>
            <person name="Liu X."/>
            <person name="Wang F."/>
            <person name="Yang Y."/>
            <person name="An X."/>
            <person name="Dong Z."/>
            <person name="Zhang K."/>
            <person name="Zhang X."/>
            <person name="Luo M.C."/>
            <person name="Dvorak J."/>
            <person name="Tong Y."/>
            <person name="Wang J."/>
            <person name="Yang H."/>
            <person name="Li Z."/>
            <person name="Wang D."/>
            <person name="Zhang A."/>
            <person name="Wang J."/>
        </authorList>
    </citation>
    <scope>NUCLEOTIDE SEQUENCE</scope>
</reference>
<organism evidence="1">
    <name type="scientific">Triticum urartu</name>
    <name type="common">Red wild einkorn</name>
    <name type="synonym">Crithodium urartu</name>
    <dbReference type="NCBI Taxonomy" id="4572"/>
    <lineage>
        <taxon>Eukaryota</taxon>
        <taxon>Viridiplantae</taxon>
        <taxon>Streptophyta</taxon>
        <taxon>Embryophyta</taxon>
        <taxon>Tracheophyta</taxon>
        <taxon>Spermatophyta</taxon>
        <taxon>Magnoliopsida</taxon>
        <taxon>Liliopsida</taxon>
        <taxon>Poales</taxon>
        <taxon>Poaceae</taxon>
        <taxon>BOP clade</taxon>
        <taxon>Pooideae</taxon>
        <taxon>Triticodae</taxon>
        <taxon>Triticeae</taxon>
        <taxon>Triticinae</taxon>
        <taxon>Triticum</taxon>
    </lineage>
</organism>
<evidence type="ECO:0008006" key="2">
    <source>
        <dbReference type="Google" id="ProtNLM"/>
    </source>
</evidence>
<dbReference type="EMBL" id="KD278280">
    <property type="protein sequence ID" value="EMS46076.1"/>
    <property type="molecule type" value="Genomic_DNA"/>
</dbReference>
<dbReference type="AlphaFoldDB" id="M7YH53"/>
<protein>
    <recommendedName>
        <fullName evidence="2">CASP-like protein</fullName>
    </recommendedName>
</protein>
<sequence>MASSKSIVLPAVVLALRLLAVALLAGSLSLVVTETDINSDFTVWRIPINLRFMDVYTYR</sequence>